<feature type="transmembrane region" description="Helical" evidence="1">
    <location>
        <begin position="187"/>
        <end position="214"/>
    </location>
</feature>
<feature type="transmembrane region" description="Helical" evidence="1">
    <location>
        <begin position="386"/>
        <end position="405"/>
    </location>
</feature>
<dbReference type="EMBL" id="VBOT01000052">
    <property type="protein sequence ID" value="TMQ51893.1"/>
    <property type="molecule type" value="Genomic_DNA"/>
</dbReference>
<comment type="caution">
    <text evidence="2">The sequence shown here is derived from an EMBL/GenBank/DDBJ whole genome shotgun (WGS) entry which is preliminary data.</text>
</comment>
<feature type="transmembrane region" description="Helical" evidence="1">
    <location>
        <begin position="156"/>
        <end position="175"/>
    </location>
</feature>
<feature type="transmembrane region" description="Helical" evidence="1">
    <location>
        <begin position="307"/>
        <end position="334"/>
    </location>
</feature>
<dbReference type="AlphaFoldDB" id="A0A538SKI8"/>
<protein>
    <recommendedName>
        <fullName evidence="4">Glycosyltransferase RgtA/B/C/D-like domain-containing protein</fullName>
    </recommendedName>
</protein>
<feature type="transmembrane region" description="Helical" evidence="1">
    <location>
        <begin position="98"/>
        <end position="121"/>
    </location>
</feature>
<sequence length="529" mass="54971">MISQIGRTAGWLGLAAFLAYAATGGGRVVGSDEVTMLELSRALLSGTIAVPEGATVQGPDGRHYTKNAAGQAVLALPLVAAAEAGARLSGLPPERRALAVRFGASFFNAAVTALLLAAFYAGARALGVGAGASLAAALMLGFATPVWVYAKSFMAEPLQALGLLLTLLGASLAAARDRASSRAPALAALGTFLAVSVKLSMLPLVIGCLVPLLVAPPRTWLAPALGLGLALAGHGLYDLARFGNPFETGYGVQATPAAYTTPILVGLYGLLLSTGKGVLWFGPGLWLAPAGWRAMLEGARAGSGRLLARLGLGTAAGNAGIGAAVACAAALALYSRFQHWAGDGSFGPRYLVPVLPLAFLPVAFALDRRPGQGEPVARRRWRLAAVLATLGFVVQVGGVGIYFGAQMREAGDYPYQLPLGHPRFMSDSHFNPAFSPIAGHWRMLWRNGREHLAGRIPRLGAAGPRDPRLGLSEEDQRALLHGLDFWWLYLIYAGLPAAPVWGALAALVALTLWAAARICAAFRSEARAP</sequence>
<proteinExistence type="predicted"/>
<gene>
    <name evidence="2" type="ORF">E6K73_04575</name>
</gene>
<name>A0A538SKI8_UNCEI</name>
<feature type="transmembrane region" description="Helical" evidence="1">
    <location>
        <begin position="346"/>
        <end position="366"/>
    </location>
</feature>
<evidence type="ECO:0008006" key="4">
    <source>
        <dbReference type="Google" id="ProtNLM"/>
    </source>
</evidence>
<dbReference type="Proteomes" id="UP000320184">
    <property type="component" value="Unassembled WGS sequence"/>
</dbReference>
<accession>A0A538SKI8</accession>
<feature type="transmembrane region" description="Helical" evidence="1">
    <location>
        <begin position="249"/>
        <end position="271"/>
    </location>
</feature>
<organism evidence="2 3">
    <name type="scientific">Eiseniibacteriota bacterium</name>
    <dbReference type="NCBI Taxonomy" id="2212470"/>
    <lineage>
        <taxon>Bacteria</taxon>
        <taxon>Candidatus Eiseniibacteriota</taxon>
    </lineage>
</organism>
<feature type="transmembrane region" description="Helical" evidence="1">
    <location>
        <begin position="486"/>
        <end position="515"/>
    </location>
</feature>
<evidence type="ECO:0000256" key="1">
    <source>
        <dbReference type="SAM" id="Phobius"/>
    </source>
</evidence>
<keyword evidence="1" id="KW-1133">Transmembrane helix</keyword>
<feature type="transmembrane region" description="Helical" evidence="1">
    <location>
        <begin position="220"/>
        <end position="237"/>
    </location>
</feature>
<reference evidence="2 3" key="1">
    <citation type="journal article" date="2019" name="Nat. Microbiol.">
        <title>Mediterranean grassland soil C-N compound turnover is dependent on rainfall and depth, and is mediated by genomically divergent microorganisms.</title>
        <authorList>
            <person name="Diamond S."/>
            <person name="Andeer P.F."/>
            <person name="Li Z."/>
            <person name="Crits-Christoph A."/>
            <person name="Burstein D."/>
            <person name="Anantharaman K."/>
            <person name="Lane K.R."/>
            <person name="Thomas B.C."/>
            <person name="Pan C."/>
            <person name="Northen T.R."/>
            <person name="Banfield J.F."/>
        </authorList>
    </citation>
    <scope>NUCLEOTIDE SEQUENCE [LARGE SCALE GENOMIC DNA]</scope>
    <source>
        <strain evidence="2">WS_3</strain>
    </source>
</reference>
<keyword evidence="1" id="KW-0812">Transmembrane</keyword>
<evidence type="ECO:0000313" key="2">
    <source>
        <dbReference type="EMBL" id="TMQ51893.1"/>
    </source>
</evidence>
<keyword evidence="1" id="KW-0472">Membrane</keyword>
<feature type="transmembrane region" description="Helical" evidence="1">
    <location>
        <begin position="277"/>
        <end position="295"/>
    </location>
</feature>
<evidence type="ECO:0000313" key="3">
    <source>
        <dbReference type="Proteomes" id="UP000320184"/>
    </source>
</evidence>
<feature type="transmembrane region" description="Helical" evidence="1">
    <location>
        <begin position="128"/>
        <end position="150"/>
    </location>
</feature>